<dbReference type="OrthoDB" id="8298626at2759"/>
<evidence type="ECO:0000313" key="1">
    <source>
        <dbReference type="EMBL" id="CAG7659266.1"/>
    </source>
</evidence>
<dbReference type="EMBL" id="CAJVCH010006079">
    <property type="protein sequence ID" value="CAG7659266.1"/>
    <property type="molecule type" value="Genomic_DNA"/>
</dbReference>
<gene>
    <name evidence="1" type="ORF">AFUS01_LOCUS1095</name>
</gene>
<keyword evidence="2" id="KW-1185">Reference proteome</keyword>
<protein>
    <submittedName>
        <fullName evidence="1">Uncharacterized protein</fullName>
    </submittedName>
</protein>
<evidence type="ECO:0000313" key="2">
    <source>
        <dbReference type="Proteomes" id="UP000708208"/>
    </source>
</evidence>
<dbReference type="AlphaFoldDB" id="A0A8J2NJ23"/>
<sequence>MSDVLLGKIEIPDNEPTTFVTLKPELEVSHSKLCKFGCGISHRLCLIIGIILTSSMTIALIAGQCLNSAKSVGNSGNLEEIEMESKEIIPAAQFNSNQLTVDSATDLKDLTFEQDTIVIEDLDEEYPDSYSLIISEHPNIQNLIIAGPISHKWLKFLVRKLPRVASLTIHMDEACIETDENHGYNFKSVINLVLTDLSICKKIFWISKSQFPKIQRVQITNSDLTNATFTPIHDFLSQNRNSFKVVTTSGCFICRSCNLFDIQYGTETTIQIFERRHKT</sequence>
<organism evidence="1 2">
    <name type="scientific">Allacma fusca</name>
    <dbReference type="NCBI Taxonomy" id="39272"/>
    <lineage>
        <taxon>Eukaryota</taxon>
        <taxon>Metazoa</taxon>
        <taxon>Ecdysozoa</taxon>
        <taxon>Arthropoda</taxon>
        <taxon>Hexapoda</taxon>
        <taxon>Collembola</taxon>
        <taxon>Symphypleona</taxon>
        <taxon>Sminthuridae</taxon>
        <taxon>Allacma</taxon>
    </lineage>
</organism>
<feature type="non-terminal residue" evidence="1">
    <location>
        <position position="279"/>
    </location>
</feature>
<name>A0A8J2NJ23_9HEXA</name>
<proteinExistence type="predicted"/>
<reference evidence="1" key="1">
    <citation type="submission" date="2021-06" db="EMBL/GenBank/DDBJ databases">
        <authorList>
            <person name="Hodson N. C."/>
            <person name="Mongue J. A."/>
            <person name="Jaron S. K."/>
        </authorList>
    </citation>
    <scope>NUCLEOTIDE SEQUENCE</scope>
</reference>
<accession>A0A8J2NJ23</accession>
<comment type="caution">
    <text evidence="1">The sequence shown here is derived from an EMBL/GenBank/DDBJ whole genome shotgun (WGS) entry which is preliminary data.</text>
</comment>
<dbReference type="Proteomes" id="UP000708208">
    <property type="component" value="Unassembled WGS sequence"/>
</dbReference>
<feature type="non-terminal residue" evidence="1">
    <location>
        <position position="1"/>
    </location>
</feature>